<dbReference type="RefSeq" id="WP_100917335.1">
    <property type="nucleotide sequence ID" value="NZ_CP020370.1"/>
</dbReference>
<dbReference type="InterPro" id="IPR053853">
    <property type="entry name" value="FitA-like_RHH"/>
</dbReference>
<dbReference type="AlphaFoldDB" id="A0A2K8U1R9"/>
<protein>
    <recommendedName>
        <fullName evidence="1">Antitoxin FitA-like ribbon-helix-helix domain-containing protein</fullName>
    </recommendedName>
</protein>
<evidence type="ECO:0000259" key="1">
    <source>
        <dbReference type="Pfam" id="PF22513"/>
    </source>
</evidence>
<feature type="domain" description="Antitoxin FitA-like ribbon-helix-helix" evidence="1">
    <location>
        <begin position="2"/>
        <end position="39"/>
    </location>
</feature>
<dbReference type="SUPFAM" id="SSF47598">
    <property type="entry name" value="Ribbon-helix-helix"/>
    <property type="match status" value="1"/>
</dbReference>
<keyword evidence="3" id="KW-1185">Reference proteome</keyword>
<dbReference type="OrthoDB" id="2389872at2"/>
<organism evidence="2 3">
    <name type="scientific">Candidatus Thiodictyon syntrophicum</name>
    <dbReference type="NCBI Taxonomy" id="1166950"/>
    <lineage>
        <taxon>Bacteria</taxon>
        <taxon>Pseudomonadati</taxon>
        <taxon>Pseudomonadota</taxon>
        <taxon>Gammaproteobacteria</taxon>
        <taxon>Chromatiales</taxon>
        <taxon>Chromatiaceae</taxon>
        <taxon>Thiodictyon</taxon>
    </lineage>
</organism>
<dbReference type="Pfam" id="PF22513">
    <property type="entry name" value="FitA-like_RHH"/>
    <property type="match status" value="1"/>
</dbReference>
<name>A0A2K8U1R9_9GAMM</name>
<gene>
    <name evidence="2" type="ORF">THSYN_00090</name>
</gene>
<dbReference type="EMBL" id="CP020370">
    <property type="protein sequence ID" value="AUB79514.1"/>
    <property type="molecule type" value="Genomic_DNA"/>
</dbReference>
<dbReference type="InterPro" id="IPR010985">
    <property type="entry name" value="Ribbon_hlx_hlx"/>
</dbReference>
<accession>A0A2K8U1R9</accession>
<evidence type="ECO:0000313" key="2">
    <source>
        <dbReference type="EMBL" id="AUB79514.1"/>
    </source>
</evidence>
<dbReference type="Proteomes" id="UP000232638">
    <property type="component" value="Chromosome"/>
</dbReference>
<reference evidence="2 3" key="1">
    <citation type="submission" date="2017-03" db="EMBL/GenBank/DDBJ databases">
        <title>Complete genome sequence of Candidatus 'Thiodictyon syntrophicum' sp. nov. strain Cad16T, a photolithoautotroph purple sulfur bacterium isolated from an alpine meromictic lake.</title>
        <authorList>
            <person name="Luedin S.M."/>
            <person name="Pothier J.F."/>
            <person name="Danza F."/>
            <person name="Storelli N."/>
            <person name="Wittwer M."/>
            <person name="Tonolla M."/>
        </authorList>
    </citation>
    <scope>NUCLEOTIDE SEQUENCE [LARGE SCALE GENOMIC DNA]</scope>
    <source>
        <strain evidence="2 3">Cad16T</strain>
    </source>
</reference>
<evidence type="ECO:0000313" key="3">
    <source>
        <dbReference type="Proteomes" id="UP000232638"/>
    </source>
</evidence>
<proteinExistence type="predicted"/>
<sequence>MPTITLHDVPETLHQRLQQRATIHHWPIDKEVILLLEQLLAKGAAPAPQSPEERFAAIIDISRRCAALPELDSRSADEIVGYDENGWPA</sequence>
<dbReference type="KEGG" id="tsy:THSYN_00090"/>
<dbReference type="GO" id="GO:0006355">
    <property type="term" value="P:regulation of DNA-templated transcription"/>
    <property type="evidence" value="ECO:0007669"/>
    <property type="project" value="InterPro"/>
</dbReference>